<keyword evidence="1" id="KW-1133">Transmembrane helix</keyword>
<accession>A0A7X6GXA8</accession>
<evidence type="ECO:0000313" key="3">
    <source>
        <dbReference type="Proteomes" id="UP000526408"/>
    </source>
</evidence>
<dbReference type="AlphaFoldDB" id="A0A7X6GXA8"/>
<organism evidence="2 3">
    <name type="scientific">Roseicyclus persicicus</name>
    <dbReference type="NCBI Taxonomy" id="2650661"/>
    <lineage>
        <taxon>Bacteria</taxon>
        <taxon>Pseudomonadati</taxon>
        <taxon>Pseudomonadota</taxon>
        <taxon>Alphaproteobacteria</taxon>
        <taxon>Rhodobacterales</taxon>
        <taxon>Roseobacteraceae</taxon>
        <taxon>Roseicyclus</taxon>
    </lineage>
</organism>
<dbReference type="Proteomes" id="UP000526408">
    <property type="component" value="Unassembled WGS sequence"/>
</dbReference>
<reference evidence="2 3" key="1">
    <citation type="submission" date="2020-04" db="EMBL/GenBank/DDBJ databases">
        <authorList>
            <person name="Yoon J."/>
        </authorList>
    </citation>
    <scope>NUCLEOTIDE SEQUENCE [LARGE SCALE GENOMIC DNA]</scope>
    <source>
        <strain evidence="2 3">KMU-115</strain>
    </source>
</reference>
<gene>
    <name evidence="2" type="ORF">HCU73_05925</name>
</gene>
<feature type="transmembrane region" description="Helical" evidence="1">
    <location>
        <begin position="256"/>
        <end position="280"/>
    </location>
</feature>
<dbReference type="RefSeq" id="WP_168622514.1">
    <property type="nucleotide sequence ID" value="NZ_JAAZQQ010000002.1"/>
</dbReference>
<name>A0A7X6GXA8_9RHOB</name>
<evidence type="ECO:0000313" key="2">
    <source>
        <dbReference type="EMBL" id="NKX44121.1"/>
    </source>
</evidence>
<feature type="transmembrane region" description="Helical" evidence="1">
    <location>
        <begin position="149"/>
        <end position="171"/>
    </location>
</feature>
<keyword evidence="1" id="KW-0812">Transmembrane</keyword>
<evidence type="ECO:0000256" key="1">
    <source>
        <dbReference type="SAM" id="Phobius"/>
    </source>
</evidence>
<feature type="transmembrane region" description="Helical" evidence="1">
    <location>
        <begin position="99"/>
        <end position="128"/>
    </location>
</feature>
<proteinExistence type="predicted"/>
<sequence>MSLRRGLLLGLLGLVALAIGLWELSGRGSLNPALPPATAAAEEIAATTAGVYVSLRIINAALSTAQEVEVGASVGAQASLQPLKVLEPVDDTVERVADVVFAVAAGAALATVGFAPVAALGLCLLGLGCLARAASGWPLCAALGSPGAYAIRLGAVLGLVLPLGFAAGVGLGERITAPQWAQAMAELDAVTTEARILIGGGSGEAVEVPAEAPGGGFLSRLGGGLQSAADGVGEAVDAVARYRDAATLMMTQADTLFGASLTLIGIFALRVLVLPALLLWGAVALMRRSAGVV</sequence>
<comment type="caution">
    <text evidence="2">The sequence shown here is derived from an EMBL/GenBank/DDBJ whole genome shotgun (WGS) entry which is preliminary data.</text>
</comment>
<protein>
    <submittedName>
        <fullName evidence="2">Uncharacterized protein</fullName>
    </submittedName>
</protein>
<keyword evidence="3" id="KW-1185">Reference proteome</keyword>
<keyword evidence="1" id="KW-0472">Membrane</keyword>
<dbReference type="EMBL" id="JAAZQQ010000002">
    <property type="protein sequence ID" value="NKX44121.1"/>
    <property type="molecule type" value="Genomic_DNA"/>
</dbReference>